<reference evidence="1 2" key="1">
    <citation type="journal article" date="2011" name="J. Bacteriol.">
        <title>Genome sequence of Methyloversatilis universalis FAM5T, a methylotrophic representative of the order Rhodocyclales.</title>
        <authorList>
            <person name="Kittichotirat W."/>
            <person name="Good N.M."/>
            <person name="Hall R."/>
            <person name="Bringel F."/>
            <person name="Lajus A."/>
            <person name="Medigue C."/>
            <person name="Smalley N.E."/>
            <person name="Beck D."/>
            <person name="Bumgarner R."/>
            <person name="Vuilleumier S."/>
            <person name="Kalyuzhnaya M.G."/>
        </authorList>
    </citation>
    <scope>NUCLEOTIDE SEQUENCE [LARGE SCALE GENOMIC DNA]</scope>
    <source>
        <strain evidence="2">ATCC BAA-1314 / JCM 13912 / FAM5</strain>
    </source>
</reference>
<keyword evidence="2" id="KW-1185">Reference proteome</keyword>
<accession>F5RGN3</accession>
<comment type="caution">
    <text evidence="1">The sequence shown here is derived from an EMBL/GenBank/DDBJ whole genome shotgun (WGS) entry which is preliminary data.</text>
</comment>
<dbReference type="AlphaFoldDB" id="F5RGN3"/>
<gene>
    <name evidence="1" type="ORF">METUNv1_03326</name>
</gene>
<evidence type="ECO:0000313" key="1">
    <source>
        <dbReference type="EMBL" id="EGK70421.1"/>
    </source>
</evidence>
<dbReference type="STRING" id="1000565.METUNv1_03326"/>
<organism evidence="1 2">
    <name type="scientific">Methyloversatilis universalis (strain ATCC BAA-1314 / DSM 25237 / JCM 13912 / CCUG 52030 / FAM5)</name>
    <dbReference type="NCBI Taxonomy" id="1000565"/>
    <lineage>
        <taxon>Bacteria</taxon>
        <taxon>Pseudomonadati</taxon>
        <taxon>Pseudomonadota</taxon>
        <taxon>Betaproteobacteria</taxon>
        <taxon>Nitrosomonadales</taxon>
        <taxon>Sterolibacteriaceae</taxon>
        <taxon>Methyloversatilis</taxon>
    </lineage>
</organism>
<dbReference type="Proteomes" id="UP000005019">
    <property type="component" value="Unassembled WGS sequence"/>
</dbReference>
<name>F5RGN3_METUF</name>
<sequence length="72" mass="8281">MRRRHFHRHQALRIRHDQVRAEHFRRRRDQDSGRGVQGLILHATGAASGRAGVARCGHRAVLTRYHPACPCP</sequence>
<evidence type="ECO:0000313" key="2">
    <source>
        <dbReference type="Proteomes" id="UP000005019"/>
    </source>
</evidence>
<protein>
    <submittedName>
        <fullName evidence="1">Uncharacterized protein</fullName>
    </submittedName>
</protein>
<proteinExistence type="predicted"/>
<dbReference type="EMBL" id="AFHG01000057">
    <property type="protein sequence ID" value="EGK70421.1"/>
    <property type="molecule type" value="Genomic_DNA"/>
</dbReference>